<reference evidence="1 2" key="1">
    <citation type="submission" date="2019-03" db="EMBL/GenBank/DDBJ databases">
        <title>Single cell metagenomics reveals metabolic interactions within the superorganism composed of flagellate Streblomastix strix and complex community of Bacteroidetes bacteria on its surface.</title>
        <authorList>
            <person name="Treitli S.C."/>
            <person name="Kolisko M."/>
            <person name="Husnik F."/>
            <person name="Keeling P."/>
            <person name="Hampl V."/>
        </authorList>
    </citation>
    <scope>NUCLEOTIDE SEQUENCE [LARGE SCALE GENOMIC DNA]</scope>
    <source>
        <strain evidence="1">ST1C</strain>
    </source>
</reference>
<evidence type="ECO:0000313" key="2">
    <source>
        <dbReference type="Proteomes" id="UP000324800"/>
    </source>
</evidence>
<dbReference type="AlphaFoldDB" id="A0A5J4W7Y7"/>
<accession>A0A5J4W7Y7</accession>
<protein>
    <submittedName>
        <fullName evidence="1">Uncharacterized protein</fullName>
    </submittedName>
</protein>
<gene>
    <name evidence="1" type="ORF">EZS28_013650</name>
</gene>
<dbReference type="EMBL" id="SNRW01003089">
    <property type="protein sequence ID" value="KAA6390825.1"/>
    <property type="molecule type" value="Genomic_DNA"/>
</dbReference>
<comment type="caution">
    <text evidence="1">The sequence shown here is derived from an EMBL/GenBank/DDBJ whole genome shotgun (WGS) entry which is preliminary data.</text>
</comment>
<sequence>MAPLVVYISASYCVEITCRQSLIKSKPQNNTGKTKVGYFGIANIINKDLMLANDIIHYKEFPVYKLPNGQLMDYVRSFDLISDQRHVISTQYEALIQTTNGAMFDCFVD</sequence>
<name>A0A5J4W7Y7_9EUKA</name>
<proteinExistence type="predicted"/>
<organism evidence="1 2">
    <name type="scientific">Streblomastix strix</name>
    <dbReference type="NCBI Taxonomy" id="222440"/>
    <lineage>
        <taxon>Eukaryota</taxon>
        <taxon>Metamonada</taxon>
        <taxon>Preaxostyla</taxon>
        <taxon>Oxymonadida</taxon>
        <taxon>Streblomastigidae</taxon>
        <taxon>Streblomastix</taxon>
    </lineage>
</organism>
<evidence type="ECO:0000313" key="1">
    <source>
        <dbReference type="EMBL" id="KAA6390825.1"/>
    </source>
</evidence>
<dbReference type="Proteomes" id="UP000324800">
    <property type="component" value="Unassembled WGS sequence"/>
</dbReference>